<dbReference type="Gene3D" id="1.10.357.140">
    <property type="entry name" value="UbiA prenyltransferase"/>
    <property type="match status" value="1"/>
</dbReference>
<dbReference type="Proteomes" id="UP000823521">
    <property type="component" value="Unassembled WGS sequence"/>
</dbReference>
<feature type="transmembrane region" description="Helical" evidence="6">
    <location>
        <begin position="21"/>
        <end position="37"/>
    </location>
</feature>
<reference evidence="7 8" key="1">
    <citation type="submission" date="2019-12" db="EMBL/GenBank/DDBJ databases">
        <title>Whole genome sequencing of endophytic Actinobacterium Micromonospora sp. MPMI6T.</title>
        <authorList>
            <person name="Evv R."/>
            <person name="Podile A.R."/>
        </authorList>
    </citation>
    <scope>NUCLEOTIDE SEQUENCE [LARGE SCALE GENOMIC DNA]</scope>
    <source>
        <strain evidence="7 8">MPMI6</strain>
    </source>
</reference>
<evidence type="ECO:0000256" key="6">
    <source>
        <dbReference type="SAM" id="Phobius"/>
    </source>
</evidence>
<sequence>MTATAGRPGVLRAHVQTWRPYTLWYIGLVGLAGAGLAGDRPSWWRLLAAWATPTIGWIGGHYLSDWFDRRLDAVSKPHRPIPSGVLPATTALVCGGACLVAVGTLSAAASWPTVAVAVLAAAAIVAYGRRLKAHGLAGNLVRGALGALTLLYGAAVVAPPVPWSLLPFVVAFWAHDTSSNLVGTLRDIAGDRAGGYRTVPVRHGTPVAVHTALGLYAVAFVAAVLGGYATGDADRRTGYLVALLPAAGLAGVAFRSLLRHRDRMPMAVALRAHELLVLERVWLAATVVGLGFGLLPAVGLVVPALLVTWWTQRHLRTGYEFGPSRAAPDATGPGVPLPRRPSDLG</sequence>
<proteinExistence type="predicted"/>
<evidence type="ECO:0000313" key="8">
    <source>
        <dbReference type="Proteomes" id="UP000823521"/>
    </source>
</evidence>
<comment type="caution">
    <text evidence="7">The sequence shown here is derived from an EMBL/GenBank/DDBJ whole genome shotgun (WGS) entry which is preliminary data.</text>
</comment>
<dbReference type="InterPro" id="IPR050475">
    <property type="entry name" value="Prenyltransferase_related"/>
</dbReference>
<dbReference type="RefSeq" id="WP_208814234.1">
    <property type="nucleotide sequence ID" value="NZ_WVUH01000117.1"/>
</dbReference>
<keyword evidence="8" id="KW-1185">Reference proteome</keyword>
<feature type="region of interest" description="Disordered" evidence="5">
    <location>
        <begin position="325"/>
        <end position="345"/>
    </location>
</feature>
<feature type="transmembrane region" description="Helical" evidence="6">
    <location>
        <begin position="140"/>
        <end position="158"/>
    </location>
</feature>
<feature type="transmembrane region" description="Helical" evidence="6">
    <location>
        <begin position="281"/>
        <end position="307"/>
    </location>
</feature>
<dbReference type="InterPro" id="IPR000537">
    <property type="entry name" value="UbiA_prenyltransferase"/>
</dbReference>
<evidence type="ECO:0000256" key="5">
    <source>
        <dbReference type="SAM" id="MobiDB-lite"/>
    </source>
</evidence>
<evidence type="ECO:0000256" key="1">
    <source>
        <dbReference type="ARBA" id="ARBA00004141"/>
    </source>
</evidence>
<dbReference type="CDD" id="cd13956">
    <property type="entry name" value="PT_UbiA"/>
    <property type="match status" value="1"/>
</dbReference>
<feature type="transmembrane region" description="Helical" evidence="6">
    <location>
        <begin position="109"/>
        <end position="128"/>
    </location>
</feature>
<evidence type="ECO:0000256" key="4">
    <source>
        <dbReference type="ARBA" id="ARBA00023136"/>
    </source>
</evidence>
<organism evidence="7 8">
    <name type="scientific">Micromonospora echinofusca</name>
    <dbReference type="NCBI Taxonomy" id="47858"/>
    <lineage>
        <taxon>Bacteria</taxon>
        <taxon>Bacillati</taxon>
        <taxon>Actinomycetota</taxon>
        <taxon>Actinomycetes</taxon>
        <taxon>Micromonosporales</taxon>
        <taxon>Micromonosporaceae</taxon>
        <taxon>Micromonospora</taxon>
    </lineage>
</organism>
<gene>
    <name evidence="7" type="ORF">GSF22_15165</name>
</gene>
<feature type="transmembrane region" description="Helical" evidence="6">
    <location>
        <begin position="84"/>
        <end position="103"/>
    </location>
</feature>
<protein>
    <submittedName>
        <fullName evidence="7">Ubiquinone biosynthesis protein UbiA</fullName>
    </submittedName>
</protein>
<dbReference type="PANTHER" id="PTHR42723:SF1">
    <property type="entry name" value="CHLOROPHYLL SYNTHASE, CHLOROPLASTIC"/>
    <property type="match status" value="1"/>
</dbReference>
<evidence type="ECO:0000313" key="7">
    <source>
        <dbReference type="EMBL" id="MBO4207340.1"/>
    </source>
</evidence>
<keyword evidence="2 6" id="KW-0812">Transmembrane</keyword>
<feature type="transmembrane region" description="Helical" evidence="6">
    <location>
        <begin position="43"/>
        <end position="63"/>
    </location>
</feature>
<dbReference type="EMBL" id="WVUH01000117">
    <property type="protein sequence ID" value="MBO4207340.1"/>
    <property type="molecule type" value="Genomic_DNA"/>
</dbReference>
<name>A0ABS3VS29_MICEH</name>
<keyword evidence="3 6" id="KW-1133">Transmembrane helix</keyword>
<dbReference type="InterPro" id="IPR044878">
    <property type="entry name" value="UbiA_sf"/>
</dbReference>
<evidence type="ECO:0000256" key="3">
    <source>
        <dbReference type="ARBA" id="ARBA00022989"/>
    </source>
</evidence>
<dbReference type="Pfam" id="PF01040">
    <property type="entry name" value="UbiA"/>
    <property type="match status" value="1"/>
</dbReference>
<keyword evidence="4 6" id="KW-0472">Membrane</keyword>
<comment type="subcellular location">
    <subcellularLocation>
        <location evidence="1">Membrane</location>
        <topology evidence="1">Multi-pass membrane protein</topology>
    </subcellularLocation>
</comment>
<feature type="transmembrane region" description="Helical" evidence="6">
    <location>
        <begin position="240"/>
        <end position="258"/>
    </location>
</feature>
<feature type="transmembrane region" description="Helical" evidence="6">
    <location>
        <begin position="207"/>
        <end position="228"/>
    </location>
</feature>
<dbReference type="PANTHER" id="PTHR42723">
    <property type="entry name" value="CHLOROPHYLL SYNTHASE"/>
    <property type="match status" value="1"/>
</dbReference>
<keyword evidence="7" id="KW-0830">Ubiquinone</keyword>
<evidence type="ECO:0000256" key="2">
    <source>
        <dbReference type="ARBA" id="ARBA00022692"/>
    </source>
</evidence>
<accession>A0ABS3VS29</accession>